<dbReference type="Proteomes" id="UP001153678">
    <property type="component" value="Unassembled WGS sequence"/>
</dbReference>
<evidence type="ECO:0000313" key="2">
    <source>
        <dbReference type="Proteomes" id="UP001153678"/>
    </source>
</evidence>
<organism evidence="1 2">
    <name type="scientific">Funneliformis geosporum</name>
    <dbReference type="NCBI Taxonomy" id="1117311"/>
    <lineage>
        <taxon>Eukaryota</taxon>
        <taxon>Fungi</taxon>
        <taxon>Fungi incertae sedis</taxon>
        <taxon>Mucoromycota</taxon>
        <taxon>Glomeromycotina</taxon>
        <taxon>Glomeromycetes</taxon>
        <taxon>Glomerales</taxon>
        <taxon>Glomeraceae</taxon>
        <taxon>Funneliformis</taxon>
    </lineage>
</organism>
<accession>A0A9W4T5C0</accession>
<protein>
    <submittedName>
        <fullName evidence="1">18196_t:CDS:1</fullName>
    </submittedName>
</protein>
<dbReference type="EMBL" id="CAMKVN010009328">
    <property type="protein sequence ID" value="CAI2193287.1"/>
    <property type="molecule type" value="Genomic_DNA"/>
</dbReference>
<keyword evidence="2" id="KW-1185">Reference proteome</keyword>
<proteinExistence type="predicted"/>
<name>A0A9W4T5C0_9GLOM</name>
<reference evidence="1" key="1">
    <citation type="submission" date="2022-08" db="EMBL/GenBank/DDBJ databases">
        <authorList>
            <person name="Kallberg Y."/>
            <person name="Tangrot J."/>
            <person name="Rosling A."/>
        </authorList>
    </citation>
    <scope>NUCLEOTIDE SEQUENCE</scope>
    <source>
        <strain evidence="1">Wild A</strain>
    </source>
</reference>
<feature type="non-terminal residue" evidence="1">
    <location>
        <position position="1"/>
    </location>
</feature>
<comment type="caution">
    <text evidence="1">The sequence shown here is derived from an EMBL/GenBank/DDBJ whole genome shotgun (WGS) entry which is preliminary data.</text>
</comment>
<sequence length="47" mass="5708">ITSSYQWKKNFGDESEEYETQKMKYEEYEEIKLNQKPFCFSDSSLAK</sequence>
<evidence type="ECO:0000313" key="1">
    <source>
        <dbReference type="EMBL" id="CAI2193287.1"/>
    </source>
</evidence>
<dbReference type="AlphaFoldDB" id="A0A9W4T5C0"/>
<gene>
    <name evidence="1" type="ORF">FWILDA_LOCUS15999</name>
</gene>